<dbReference type="PROSITE" id="PS51257">
    <property type="entry name" value="PROKAR_LIPOPROTEIN"/>
    <property type="match status" value="1"/>
</dbReference>
<name>A0A5S4H706_9ACTN</name>
<sequence length="80" mass="8360">MRGGFTVVPVTVFACGATDQRRAWQALLSSLESTLRLRHREPGKLAGMAEEIYRPAGGVIGGLSPADPRVVILAIADGAG</sequence>
<accession>A0A5S4H706</accession>
<dbReference type="EMBL" id="VCKZ01000039">
    <property type="protein sequence ID" value="TMR40897.1"/>
    <property type="molecule type" value="Genomic_DNA"/>
</dbReference>
<proteinExistence type="predicted"/>
<comment type="caution">
    <text evidence="1">The sequence shown here is derived from an EMBL/GenBank/DDBJ whole genome shotgun (WGS) entry which is preliminary data.</text>
</comment>
<evidence type="ECO:0000313" key="2">
    <source>
        <dbReference type="Proteomes" id="UP000305238"/>
    </source>
</evidence>
<evidence type="ECO:0000313" key="1">
    <source>
        <dbReference type="EMBL" id="TMR40897.1"/>
    </source>
</evidence>
<keyword evidence="2" id="KW-1185">Reference proteome</keyword>
<dbReference type="AlphaFoldDB" id="A0A5S4H706"/>
<dbReference type="RefSeq" id="WP_138635737.1">
    <property type="nucleotide sequence ID" value="NZ_VCKZ01000039.1"/>
</dbReference>
<reference evidence="1 2" key="1">
    <citation type="submission" date="2019-05" db="EMBL/GenBank/DDBJ databases">
        <title>Draft genome sequence of Actinomadura geliboluensis A8036.</title>
        <authorList>
            <person name="Saricaoglu S."/>
            <person name="Isik K."/>
        </authorList>
    </citation>
    <scope>NUCLEOTIDE SEQUENCE [LARGE SCALE GENOMIC DNA]</scope>
    <source>
        <strain evidence="1 2">A8036</strain>
    </source>
</reference>
<dbReference type="OrthoDB" id="4578613at2"/>
<protein>
    <submittedName>
        <fullName evidence="1">Uncharacterized protein</fullName>
    </submittedName>
</protein>
<organism evidence="1 2">
    <name type="scientific">Actinomadura geliboluensis</name>
    <dbReference type="NCBI Taxonomy" id="882440"/>
    <lineage>
        <taxon>Bacteria</taxon>
        <taxon>Bacillati</taxon>
        <taxon>Actinomycetota</taxon>
        <taxon>Actinomycetes</taxon>
        <taxon>Streptosporangiales</taxon>
        <taxon>Thermomonosporaceae</taxon>
        <taxon>Actinomadura</taxon>
    </lineage>
</organism>
<gene>
    <name evidence="1" type="ORF">ETD96_08435</name>
</gene>
<dbReference type="Proteomes" id="UP000305238">
    <property type="component" value="Unassembled WGS sequence"/>
</dbReference>